<evidence type="ECO:0000313" key="1">
    <source>
        <dbReference type="EMBL" id="MCC2163660.1"/>
    </source>
</evidence>
<accession>A0AAE3ANC2</accession>
<evidence type="ECO:0000313" key="2">
    <source>
        <dbReference type="Proteomes" id="UP001198962"/>
    </source>
</evidence>
<dbReference type="AlphaFoldDB" id="A0AAE3ANC2"/>
<comment type="caution">
    <text evidence="1">The sequence shown here is derived from an EMBL/GenBank/DDBJ whole genome shotgun (WGS) entry which is preliminary data.</text>
</comment>
<proteinExistence type="predicted"/>
<organism evidence="1 2">
    <name type="scientific">Brotaphodocola catenula</name>
    <dbReference type="NCBI Taxonomy" id="2885361"/>
    <lineage>
        <taxon>Bacteria</taxon>
        <taxon>Bacillati</taxon>
        <taxon>Bacillota</taxon>
        <taxon>Clostridia</taxon>
        <taxon>Lachnospirales</taxon>
        <taxon>Lachnospiraceae</taxon>
        <taxon>Brotaphodocola</taxon>
    </lineage>
</organism>
<dbReference type="InterPro" id="IPR045706">
    <property type="entry name" value="DUF6062"/>
</dbReference>
<gene>
    <name evidence="1" type="ORF">LKD32_01960</name>
</gene>
<dbReference type="Proteomes" id="UP001198962">
    <property type="component" value="Unassembled WGS sequence"/>
</dbReference>
<dbReference type="RefSeq" id="WP_308450474.1">
    <property type="nucleotide sequence ID" value="NZ_JAJEPU010000003.1"/>
</dbReference>
<sequence>MREKLYTIELTDAVNSGDECCFCWLERKMEQENLEFVLGSSYMESDVRDQTSLHGFCRHHTKMMYDYGNTLGNAWILKSRMEKVRADLAEKLGVESAKSAETKKRQDGILKSLFSGKTGKKKLISGEVSESRSHENCGCYICERMDTIYARMLDTFAWMLEHDPDFGETLMKSKGFCLRHFEEAEETCERTLKSEAWEAWKPKLNRLMLDNLDRVQEDVNWLIEKYDYRNKDADWKESRDAVPRAMQKLAGTHPADPVFRDRR</sequence>
<dbReference type="EMBL" id="JAJEPU010000003">
    <property type="protein sequence ID" value="MCC2163660.1"/>
    <property type="molecule type" value="Genomic_DNA"/>
</dbReference>
<dbReference type="Pfam" id="PF19538">
    <property type="entry name" value="DUF6062"/>
    <property type="match status" value="1"/>
</dbReference>
<keyword evidence="2" id="KW-1185">Reference proteome</keyword>
<protein>
    <submittedName>
        <fullName evidence="1">DUF6062 family protein</fullName>
    </submittedName>
</protein>
<name>A0AAE3ANC2_9FIRM</name>
<reference evidence="1" key="1">
    <citation type="submission" date="2021-10" db="EMBL/GenBank/DDBJ databases">
        <title>Anaerobic single-cell dispensing facilitates the cultivation of human gut bacteria.</title>
        <authorList>
            <person name="Afrizal A."/>
        </authorList>
    </citation>
    <scope>NUCLEOTIDE SEQUENCE</scope>
    <source>
        <strain evidence="1">CLA-AA-H274</strain>
    </source>
</reference>